<gene>
    <name evidence="2" type="ORF">CLV82_2506</name>
</gene>
<feature type="signal peptide" evidence="1">
    <location>
        <begin position="1"/>
        <end position="19"/>
    </location>
</feature>
<dbReference type="OrthoDB" id="1448236at2"/>
<evidence type="ECO:0000313" key="3">
    <source>
        <dbReference type="Proteomes" id="UP000295468"/>
    </source>
</evidence>
<keyword evidence="3" id="KW-1185">Reference proteome</keyword>
<feature type="chain" id="PRO_5020551995" evidence="1">
    <location>
        <begin position="20"/>
        <end position="70"/>
    </location>
</feature>
<evidence type="ECO:0000313" key="2">
    <source>
        <dbReference type="EMBL" id="TDQ29057.1"/>
    </source>
</evidence>
<protein>
    <submittedName>
        <fullName evidence="2">Uncharacterized protein</fullName>
    </submittedName>
</protein>
<evidence type="ECO:0000256" key="1">
    <source>
        <dbReference type="SAM" id="SignalP"/>
    </source>
</evidence>
<organism evidence="2 3">
    <name type="scientific">Zeaxanthinibacter enoshimensis</name>
    <dbReference type="NCBI Taxonomy" id="392009"/>
    <lineage>
        <taxon>Bacteria</taxon>
        <taxon>Pseudomonadati</taxon>
        <taxon>Bacteroidota</taxon>
        <taxon>Flavobacteriia</taxon>
        <taxon>Flavobacteriales</taxon>
        <taxon>Flavobacteriaceae</taxon>
        <taxon>Zeaxanthinibacter</taxon>
    </lineage>
</organism>
<accession>A0A4R6TFT5</accession>
<sequence length="70" mass="7787">MKAIVTIIFVLFIGFTAQAKDAKVAVEIPAAQIEMAVKNENSVARLHKFKNSRIKKELAFSTKRNKAKLA</sequence>
<reference evidence="2 3" key="1">
    <citation type="submission" date="2019-03" db="EMBL/GenBank/DDBJ databases">
        <title>Genomic Encyclopedia of Archaeal and Bacterial Type Strains, Phase II (KMG-II): from individual species to whole genera.</title>
        <authorList>
            <person name="Goeker M."/>
        </authorList>
    </citation>
    <scope>NUCLEOTIDE SEQUENCE [LARGE SCALE GENOMIC DNA]</scope>
    <source>
        <strain evidence="2 3">DSM 18435</strain>
    </source>
</reference>
<dbReference type="RefSeq" id="WP_133644654.1">
    <property type="nucleotide sequence ID" value="NZ_SNYI01000003.1"/>
</dbReference>
<dbReference type="Proteomes" id="UP000295468">
    <property type="component" value="Unassembled WGS sequence"/>
</dbReference>
<name>A0A4R6TFT5_9FLAO</name>
<proteinExistence type="predicted"/>
<comment type="caution">
    <text evidence="2">The sequence shown here is derived from an EMBL/GenBank/DDBJ whole genome shotgun (WGS) entry which is preliminary data.</text>
</comment>
<dbReference type="AlphaFoldDB" id="A0A4R6TFT5"/>
<dbReference type="EMBL" id="SNYI01000003">
    <property type="protein sequence ID" value="TDQ29057.1"/>
    <property type="molecule type" value="Genomic_DNA"/>
</dbReference>
<keyword evidence="1" id="KW-0732">Signal</keyword>